<keyword evidence="4" id="KW-0963">Cytoplasm</keyword>
<organism evidence="10 11">
    <name type="scientific">Branchiostoma belcheri</name>
    <name type="common">Amphioxus</name>
    <dbReference type="NCBI Taxonomy" id="7741"/>
    <lineage>
        <taxon>Eukaryota</taxon>
        <taxon>Metazoa</taxon>
        <taxon>Chordata</taxon>
        <taxon>Cephalochordata</taxon>
        <taxon>Leptocardii</taxon>
        <taxon>Amphioxiformes</taxon>
        <taxon>Branchiostomatidae</taxon>
        <taxon>Branchiostoma</taxon>
    </lineage>
</organism>
<sequence length="343" mass="39311">MRGTSRRIFSHFDIPFCTFASSGCLSETSGNMDRRQFSGSLAELGLNDHHQGNVVNYMRFARYKRGQCLKSVDLCFEDLKDSRLTDDTFTLDEVIQMMDGLETVVRSEVESELINTAHTNVLLLRQLFSQAEKWHLKLQADISDLENRELLEQIMELEEKEFAGKAANTKPSFDSKASKLEPLNEGGGAALLHMEIERLKEENEKLRERMKSVEQRATGVLKDKTRLEDELSQTQDALGQARTQKSDNSGDFSDLEAQMAKVKMEMSQGLDAKTLEAKSLEGDLISTKHKLLEVQEHLEMAEKELDKKFQETGAYKNMKKMLTQKNDQIKDLRRRLRQYESDD</sequence>
<feature type="coiled-coil region" evidence="8">
    <location>
        <begin position="291"/>
        <end position="342"/>
    </location>
</feature>
<dbReference type="PANTHER" id="PTHR21635:SF0">
    <property type="entry name" value="LEUCINE ZIPPER TRANSCRIPTION FACTOR-LIKE PROTEIN 1"/>
    <property type="match status" value="1"/>
</dbReference>
<evidence type="ECO:0000256" key="4">
    <source>
        <dbReference type="ARBA" id="ARBA00022490"/>
    </source>
</evidence>
<evidence type="ECO:0000256" key="1">
    <source>
        <dbReference type="ARBA" id="ARBA00004496"/>
    </source>
</evidence>
<dbReference type="Proteomes" id="UP000515135">
    <property type="component" value="Unplaced"/>
</dbReference>
<evidence type="ECO:0000256" key="7">
    <source>
        <dbReference type="ARBA" id="ARBA00026004"/>
    </source>
</evidence>
<accession>A0A6P4Z5Q1</accession>
<dbReference type="Pfam" id="PF15294">
    <property type="entry name" value="Leu_zip"/>
    <property type="match status" value="1"/>
</dbReference>
<evidence type="ECO:0000256" key="6">
    <source>
        <dbReference type="ARBA" id="ARBA00024898"/>
    </source>
</evidence>
<evidence type="ECO:0000256" key="2">
    <source>
        <dbReference type="ARBA" id="ARBA00008868"/>
    </source>
</evidence>
<feature type="region of interest" description="Disordered" evidence="9">
    <location>
        <begin position="229"/>
        <end position="252"/>
    </location>
</feature>
<dbReference type="AlphaFoldDB" id="A0A6P4Z5Q1"/>
<name>A0A6P4Z5Q1_BRABE</name>
<dbReference type="InterPro" id="IPR026157">
    <property type="entry name" value="LZTFL1"/>
</dbReference>
<dbReference type="GeneID" id="109470416"/>
<keyword evidence="5 8" id="KW-0175">Coiled coil</keyword>
<reference evidence="11" key="1">
    <citation type="submission" date="2025-08" db="UniProtKB">
        <authorList>
            <consortium name="RefSeq"/>
        </authorList>
    </citation>
    <scope>IDENTIFICATION</scope>
    <source>
        <tissue evidence="11">Gonad</tissue>
    </source>
</reference>
<evidence type="ECO:0000256" key="8">
    <source>
        <dbReference type="SAM" id="Coils"/>
    </source>
</evidence>
<dbReference type="GO" id="GO:1903565">
    <property type="term" value="P:negative regulation of protein localization to cilium"/>
    <property type="evidence" value="ECO:0007669"/>
    <property type="project" value="TreeGrafter"/>
</dbReference>
<evidence type="ECO:0000256" key="5">
    <source>
        <dbReference type="ARBA" id="ARBA00023054"/>
    </source>
</evidence>
<dbReference type="KEGG" id="bbel:109470416"/>
<gene>
    <name evidence="11" type="primary">LOC109470416</name>
</gene>
<evidence type="ECO:0000256" key="3">
    <source>
        <dbReference type="ARBA" id="ARBA00018920"/>
    </source>
</evidence>
<comment type="function">
    <text evidence="6">Regulates ciliary localization of the BBSome complex. Together with the BBSome complex, controls SMO ciliary trafficking and contributes to the sonic hedgehog (SHH) pathway regulation. May play a role in neurite outgrowth. May have tumor suppressor function.</text>
</comment>
<dbReference type="PROSITE" id="PS51257">
    <property type="entry name" value="PROKAR_LIPOPROTEIN"/>
    <property type="match status" value="1"/>
</dbReference>
<protein>
    <recommendedName>
        <fullName evidence="3">Leucine zipper transcription factor-like protein 1</fullName>
    </recommendedName>
</protein>
<comment type="subunit">
    <text evidence="7">Self-associates. Interacts with BBS9; the interaction mediates the association of LZTL1 with the BBsome complex and regulates BBSome ciliary trafficking.</text>
</comment>
<dbReference type="PANTHER" id="PTHR21635">
    <property type="entry name" value="LEUCINE ZIPPER TRANSCRIPTION FACTOR LIKE"/>
    <property type="match status" value="1"/>
</dbReference>
<evidence type="ECO:0000313" key="11">
    <source>
        <dbReference type="RefSeq" id="XP_019624916.1"/>
    </source>
</evidence>
<proteinExistence type="inferred from homology"/>
<evidence type="ECO:0000313" key="10">
    <source>
        <dbReference type="Proteomes" id="UP000515135"/>
    </source>
</evidence>
<feature type="compositionally biased region" description="Polar residues" evidence="9">
    <location>
        <begin position="232"/>
        <end position="251"/>
    </location>
</feature>
<evidence type="ECO:0000256" key="9">
    <source>
        <dbReference type="SAM" id="MobiDB-lite"/>
    </source>
</evidence>
<comment type="subcellular location">
    <subcellularLocation>
        <location evidence="1">Cytoplasm</location>
    </subcellularLocation>
</comment>
<dbReference type="RefSeq" id="XP_019624916.1">
    <property type="nucleotide sequence ID" value="XM_019769357.1"/>
</dbReference>
<dbReference type="OrthoDB" id="313412at2759"/>
<comment type="similarity">
    <text evidence="2">Belongs to the LZTFL1 family.</text>
</comment>
<dbReference type="GO" id="GO:0005737">
    <property type="term" value="C:cytoplasm"/>
    <property type="evidence" value="ECO:0007669"/>
    <property type="project" value="UniProtKB-SubCell"/>
</dbReference>
<keyword evidence="10" id="KW-1185">Reference proteome</keyword>